<accession>A0A220XP54</accession>
<dbReference type="EMBL" id="JASZZX010000050">
    <property type="protein sequence ID" value="MDM3929899.1"/>
    <property type="molecule type" value="Genomic_DNA"/>
</dbReference>
<sequence length="54" mass="6091">MSANTLYDIELRDWDRVEILSATSQSGAYAARTEVSWSNRKIFTPTLFDCGTTT</sequence>
<organism evidence="1 3">
    <name type="scientific">Mycobacterium intracellulare subsp. chimaera</name>
    <dbReference type="NCBI Taxonomy" id="222805"/>
    <lineage>
        <taxon>Bacteria</taxon>
        <taxon>Bacillati</taxon>
        <taxon>Actinomycetota</taxon>
        <taxon>Actinomycetes</taxon>
        <taxon>Mycobacteriales</taxon>
        <taxon>Mycobacteriaceae</taxon>
        <taxon>Mycobacterium</taxon>
        <taxon>Mycobacterium avium complex (MAC)</taxon>
    </lineage>
</organism>
<evidence type="ECO:0000313" key="4">
    <source>
        <dbReference type="Proteomes" id="UP001529272"/>
    </source>
</evidence>
<dbReference type="AlphaFoldDB" id="A0A220XP54"/>
<name>A0A220XP54_MYCIT</name>
<reference evidence="1 3" key="1">
    <citation type="journal article" date="2017" name="Lancet Infect. Dis.">
        <title>Global outbreak of severe Mycobacterium chimaera disease after cardiac surgery: a molecular epidemiological study.</title>
        <authorList>
            <person name="van Ingen J."/>
            <person name="Kohl T."/>
            <person name="Kranzer K."/>
            <person name="Hasse B."/>
            <person name="Keller P."/>
            <person name="Szafranska A."/>
            <person name="Hillemann D."/>
            <person name="Chand M."/>
            <person name="Schreiber P."/>
            <person name="Sommerstein R."/>
            <person name="Berger C."/>
            <person name="Genoni M."/>
            <person name="Ruegg C."/>
            <person name="Troillet N."/>
            <person name="Widmer A.F."/>
            <person name="Becker S.L."/>
            <person name="Herrmann M."/>
            <person name="Eckmanns T."/>
            <person name="Haller S."/>
            <person name="Hoeller C."/>
            <person name="Debast S.B."/>
            <person name="Wolfhagen M.J."/>
            <person name="Hopman J."/>
            <person name="Kluytmans J."/>
            <person name="Langelaar M."/>
            <person name="Notermans D.W."/>
            <person name="ten Oever J."/>
            <person name="van den Barselaar P."/>
            <person name="Vonk A.B.A."/>
            <person name="Vos M.C."/>
            <person name="Ahmed N."/>
            <person name="Brown T."/>
            <person name="Crook D."/>
            <person name="Lamagni T."/>
            <person name="Phin N."/>
            <person name="Smith E.G."/>
            <person name="Zambon M."/>
            <person name="Serr A."/>
            <person name="Goetting T."/>
            <person name="Ebner W."/>
            <person name="Thuermer A."/>
            <person name="Utpatel C."/>
            <person name="Sproer C."/>
            <person name="Bunk B."/>
            <person name="Nubel U."/>
            <person name="Bloemberg G."/>
            <person name="Bottger E."/>
            <person name="Niemann S."/>
            <person name="Wagner D."/>
            <person name="Sax H."/>
        </authorList>
    </citation>
    <scope>NUCLEOTIDE SEQUENCE [LARGE SCALE GENOMIC DNA]</scope>
    <source>
        <strain evidence="1 3">ZUERICH-2</strain>
    </source>
</reference>
<dbReference type="Proteomes" id="UP000198286">
    <property type="component" value="Chromosome"/>
</dbReference>
<gene>
    <name evidence="1" type="ORF">MYCOZU2_00726</name>
    <name evidence="2" type="ORF">QRB35_28380</name>
</gene>
<evidence type="ECO:0000313" key="3">
    <source>
        <dbReference type="Proteomes" id="UP000198286"/>
    </source>
</evidence>
<evidence type="ECO:0000313" key="2">
    <source>
        <dbReference type="EMBL" id="MDM3929899.1"/>
    </source>
</evidence>
<dbReference type="EMBL" id="CP015267">
    <property type="protein sequence ID" value="ASL13182.1"/>
    <property type="molecule type" value="Genomic_DNA"/>
</dbReference>
<proteinExistence type="predicted"/>
<reference evidence="2" key="2">
    <citation type="submission" date="2023-06" db="EMBL/GenBank/DDBJ databases">
        <title>Itaconate inhibition of nontuberculous mycobacteria.</title>
        <authorList>
            <person name="Breen P."/>
            <person name="Zimbric M."/>
            <person name="Caverly L."/>
        </authorList>
    </citation>
    <scope>NUCLEOTIDE SEQUENCE</scope>
    <source>
        <strain evidence="2">FLAC1071</strain>
    </source>
</reference>
<dbReference type="RefSeq" id="WP_007172126.1">
    <property type="nucleotide sequence ID" value="NZ_CP015267.1"/>
</dbReference>
<reference evidence="2" key="3">
    <citation type="submission" date="2023-06" db="EMBL/GenBank/DDBJ databases">
        <authorList>
            <person name="Spilker T."/>
        </authorList>
    </citation>
    <scope>NUCLEOTIDE SEQUENCE</scope>
    <source>
        <strain evidence="2">FLAC1071</strain>
    </source>
</reference>
<evidence type="ECO:0000313" key="1">
    <source>
        <dbReference type="EMBL" id="ASL13182.1"/>
    </source>
</evidence>
<protein>
    <submittedName>
        <fullName evidence="1">Uncharacterized protein</fullName>
    </submittedName>
</protein>
<keyword evidence="4" id="KW-1185">Reference proteome</keyword>
<dbReference type="Proteomes" id="UP001529272">
    <property type="component" value="Unassembled WGS sequence"/>
</dbReference>